<feature type="domain" description="Porphobilinogen deaminase N-terminal" evidence="7">
    <location>
        <begin position="4"/>
        <end position="216"/>
    </location>
</feature>
<dbReference type="EC" id="2.5.1.61" evidence="6"/>
<sequence length="302" mass="32562">MKTIKVGTRQSQLAMTQTQQVVDRLLAHYPEVSIELVPYKTTGDRLVHVSLQEIGGKGVFVKDIEQALLDGVIDLAVHSLKDMPARLAPGCCLAAIPEREDVRDCLIFGQAGLSLETLPTGAVIGTSSLRRQAQLKALRPDLVFSPLRGNIDSRIKKVQEGQYDAIVLAMAGLNRMGWTSKDKDLYLEPLPTTACLPAISQGALGIECREADLKLRQLLGILHDEVTASCVGLEREVLGLMAADCTFPIGALATPLADGYDLQVMLADKEQRCCRVRVAGPGVDLAEQAVADLTRQGAVGIR</sequence>
<evidence type="ECO:0000313" key="8">
    <source>
        <dbReference type="EMBL" id="MET3557154.1"/>
    </source>
</evidence>
<comment type="function">
    <text evidence="1 6">Tetrapolymerization of the monopyrrole PBG into the hydroxymethylbilane pre-uroporphyrinogen in several discrete steps.</text>
</comment>
<dbReference type="Proteomes" id="UP001549122">
    <property type="component" value="Unassembled WGS sequence"/>
</dbReference>
<comment type="cofactor">
    <cofactor evidence="6">
        <name>dipyrromethane</name>
        <dbReference type="ChEBI" id="CHEBI:60342"/>
    </cofactor>
    <text evidence="6">Binds 1 dipyrromethane group covalently.</text>
</comment>
<comment type="caution">
    <text evidence="8">The sequence shown here is derived from an EMBL/GenBank/DDBJ whole genome shotgun (WGS) entry which is preliminary data.</text>
</comment>
<comment type="similarity">
    <text evidence="2 6">Belongs to the HMBS family.</text>
</comment>
<accession>A0ABV2FF15</accession>
<keyword evidence="9" id="KW-1185">Reference proteome</keyword>
<dbReference type="HAMAP" id="MF_00260">
    <property type="entry name" value="Porphobil_deam"/>
    <property type="match status" value="1"/>
</dbReference>
<dbReference type="RefSeq" id="WP_354363859.1">
    <property type="nucleotide sequence ID" value="NZ_JBEPLO010000002.1"/>
</dbReference>
<dbReference type="SUPFAM" id="SSF54782">
    <property type="entry name" value="Porphobilinogen deaminase (hydroxymethylbilane synthase), C-terminal domain"/>
    <property type="match status" value="1"/>
</dbReference>
<comment type="catalytic activity">
    <reaction evidence="5 6">
        <text>4 porphobilinogen + H2O = hydroxymethylbilane + 4 NH4(+)</text>
        <dbReference type="Rhea" id="RHEA:13185"/>
        <dbReference type="ChEBI" id="CHEBI:15377"/>
        <dbReference type="ChEBI" id="CHEBI:28938"/>
        <dbReference type="ChEBI" id="CHEBI:57845"/>
        <dbReference type="ChEBI" id="CHEBI:58126"/>
        <dbReference type="EC" id="2.5.1.61"/>
    </reaction>
</comment>
<keyword evidence="4 6" id="KW-0627">Porphyrin biosynthesis</keyword>
<feature type="modified residue" description="S-(dipyrrolylmethanemethyl)cysteine" evidence="6">
    <location>
        <position position="245"/>
    </location>
</feature>
<keyword evidence="3 6" id="KW-0808">Transferase</keyword>
<evidence type="ECO:0000256" key="5">
    <source>
        <dbReference type="ARBA" id="ARBA00048169"/>
    </source>
</evidence>
<dbReference type="PIRSF" id="PIRSF001438">
    <property type="entry name" value="4pyrrol_synth_OHMeBilane_synth"/>
    <property type="match status" value="1"/>
</dbReference>
<proteinExistence type="inferred from homology"/>
<dbReference type="Pfam" id="PF01379">
    <property type="entry name" value="Porphobil_deam"/>
    <property type="match status" value="1"/>
</dbReference>
<gene>
    <name evidence="6" type="primary">hemC</name>
    <name evidence="8" type="ORF">ABID29_000263</name>
</gene>
<organism evidence="8 9">
    <name type="scientific">Streptococcus rupicaprae</name>
    <dbReference type="NCBI Taxonomy" id="759619"/>
    <lineage>
        <taxon>Bacteria</taxon>
        <taxon>Bacillati</taxon>
        <taxon>Bacillota</taxon>
        <taxon>Bacilli</taxon>
        <taxon>Lactobacillales</taxon>
        <taxon>Streptococcaceae</taxon>
        <taxon>Streptococcus</taxon>
    </lineage>
</organism>
<dbReference type="SUPFAM" id="SSF53850">
    <property type="entry name" value="Periplasmic binding protein-like II"/>
    <property type="match status" value="1"/>
</dbReference>
<evidence type="ECO:0000256" key="4">
    <source>
        <dbReference type="ARBA" id="ARBA00023244"/>
    </source>
</evidence>
<evidence type="ECO:0000256" key="6">
    <source>
        <dbReference type="HAMAP-Rule" id="MF_00260"/>
    </source>
</evidence>
<reference evidence="8 9" key="1">
    <citation type="submission" date="2024-06" db="EMBL/GenBank/DDBJ databases">
        <title>Genomic Encyclopedia of Type Strains, Phase IV (KMG-IV): sequencing the most valuable type-strain genomes for metagenomic binning, comparative biology and taxonomic classification.</title>
        <authorList>
            <person name="Goeker M."/>
        </authorList>
    </citation>
    <scope>NUCLEOTIDE SEQUENCE [LARGE SCALE GENOMIC DNA]</scope>
    <source>
        <strain evidence="8 9">DSM 28303</strain>
    </source>
</reference>
<dbReference type="GO" id="GO:0004418">
    <property type="term" value="F:hydroxymethylbilane synthase activity"/>
    <property type="evidence" value="ECO:0007669"/>
    <property type="project" value="UniProtKB-EC"/>
</dbReference>
<comment type="subunit">
    <text evidence="6">Monomer.</text>
</comment>
<evidence type="ECO:0000256" key="1">
    <source>
        <dbReference type="ARBA" id="ARBA00002869"/>
    </source>
</evidence>
<dbReference type="Gene3D" id="3.40.190.10">
    <property type="entry name" value="Periplasmic binding protein-like II"/>
    <property type="match status" value="2"/>
</dbReference>
<dbReference type="PANTHER" id="PTHR11557:SF0">
    <property type="entry name" value="PORPHOBILINOGEN DEAMINASE"/>
    <property type="match status" value="1"/>
</dbReference>
<dbReference type="InterPro" id="IPR022417">
    <property type="entry name" value="Porphobilin_deaminase_N"/>
</dbReference>
<evidence type="ECO:0000256" key="2">
    <source>
        <dbReference type="ARBA" id="ARBA00005638"/>
    </source>
</evidence>
<evidence type="ECO:0000256" key="3">
    <source>
        <dbReference type="ARBA" id="ARBA00022679"/>
    </source>
</evidence>
<evidence type="ECO:0000259" key="7">
    <source>
        <dbReference type="Pfam" id="PF01379"/>
    </source>
</evidence>
<dbReference type="InterPro" id="IPR036803">
    <property type="entry name" value="Porphobilinogen_deaminase_C_sf"/>
</dbReference>
<dbReference type="PANTHER" id="PTHR11557">
    <property type="entry name" value="PORPHOBILINOGEN DEAMINASE"/>
    <property type="match status" value="1"/>
</dbReference>
<dbReference type="InterPro" id="IPR000860">
    <property type="entry name" value="HemC"/>
</dbReference>
<dbReference type="PRINTS" id="PR00151">
    <property type="entry name" value="PORPHBDMNASE"/>
</dbReference>
<comment type="miscellaneous">
    <text evidence="6">The porphobilinogen subunits are added to the dipyrromethane group.</text>
</comment>
<dbReference type="NCBIfam" id="TIGR00212">
    <property type="entry name" value="hemC"/>
    <property type="match status" value="1"/>
</dbReference>
<dbReference type="Gene3D" id="3.30.160.40">
    <property type="entry name" value="Porphobilinogen deaminase, C-terminal domain"/>
    <property type="match status" value="1"/>
</dbReference>
<evidence type="ECO:0000313" key="9">
    <source>
        <dbReference type="Proteomes" id="UP001549122"/>
    </source>
</evidence>
<dbReference type="EMBL" id="JBEPLO010000002">
    <property type="protein sequence ID" value="MET3557154.1"/>
    <property type="molecule type" value="Genomic_DNA"/>
</dbReference>
<protein>
    <recommendedName>
        <fullName evidence="6">Porphobilinogen deaminase</fullName>
        <shortName evidence="6">PBG</shortName>
        <ecNumber evidence="6">2.5.1.61</ecNumber>
    </recommendedName>
    <alternativeName>
        <fullName evidence="6">Hydroxymethylbilane synthase</fullName>
        <shortName evidence="6">HMBS</shortName>
    </alternativeName>
    <alternativeName>
        <fullName evidence="6">Pre-uroporphyrinogen synthase</fullName>
    </alternativeName>
</protein>
<name>A0ABV2FF15_9STRE</name>